<comment type="caution">
    <text evidence="5">The sequence shown here is derived from an EMBL/GenBank/DDBJ whole genome shotgun (WGS) entry which is preliminary data.</text>
</comment>
<proteinExistence type="inferred from homology"/>
<evidence type="ECO:0000313" key="5">
    <source>
        <dbReference type="EMBL" id="MEN3067219.1"/>
    </source>
</evidence>
<dbReference type="PANTHER" id="PTHR23407:SF1">
    <property type="entry name" value="5-FORMYLTETRAHYDROFOLATE CYCLO-LIGASE"/>
    <property type="match status" value="1"/>
</dbReference>
<evidence type="ECO:0000256" key="2">
    <source>
        <dbReference type="ARBA" id="ARBA00022741"/>
    </source>
</evidence>
<dbReference type="PANTHER" id="PTHR23407">
    <property type="entry name" value="ATPASE INHIBITOR/5-FORMYLTETRAHYDROFOLATE CYCLO-LIGASE"/>
    <property type="match status" value="1"/>
</dbReference>
<dbReference type="RefSeq" id="WP_345917987.1">
    <property type="nucleotide sequence ID" value="NZ_JBDIVE010000001.1"/>
</dbReference>
<keyword evidence="6" id="KW-1185">Reference proteome</keyword>
<dbReference type="Proteomes" id="UP001410394">
    <property type="component" value="Unassembled WGS sequence"/>
</dbReference>
<comment type="similarity">
    <text evidence="1 4">Belongs to the 5-formyltetrahydrofolate cyclo-ligase family.</text>
</comment>
<keyword evidence="4" id="KW-0460">Magnesium</keyword>
<dbReference type="InterPro" id="IPR002698">
    <property type="entry name" value="FTHF_cligase"/>
</dbReference>
<comment type="catalytic activity">
    <reaction evidence="4">
        <text>(6S)-5-formyl-5,6,7,8-tetrahydrofolate + ATP = (6R)-5,10-methenyltetrahydrofolate + ADP + phosphate</text>
        <dbReference type="Rhea" id="RHEA:10488"/>
        <dbReference type="ChEBI" id="CHEBI:30616"/>
        <dbReference type="ChEBI" id="CHEBI:43474"/>
        <dbReference type="ChEBI" id="CHEBI:57455"/>
        <dbReference type="ChEBI" id="CHEBI:57457"/>
        <dbReference type="ChEBI" id="CHEBI:456216"/>
        <dbReference type="EC" id="6.3.3.2"/>
    </reaction>
</comment>
<name>A0ABU9YU54_9RHOO</name>
<keyword evidence="4" id="KW-0479">Metal-binding</keyword>
<dbReference type="EMBL" id="JBDIVE010000001">
    <property type="protein sequence ID" value="MEN3067219.1"/>
    <property type="molecule type" value="Genomic_DNA"/>
</dbReference>
<keyword evidence="5" id="KW-0436">Ligase</keyword>
<dbReference type="InterPro" id="IPR037171">
    <property type="entry name" value="NagB/RpiA_transferase-like"/>
</dbReference>
<evidence type="ECO:0000256" key="3">
    <source>
        <dbReference type="ARBA" id="ARBA00022840"/>
    </source>
</evidence>
<dbReference type="EC" id="6.3.3.2" evidence="4"/>
<accession>A0ABU9YU54</accession>
<evidence type="ECO:0000256" key="1">
    <source>
        <dbReference type="ARBA" id="ARBA00010638"/>
    </source>
</evidence>
<dbReference type="PIRSF" id="PIRSF006806">
    <property type="entry name" value="FTHF_cligase"/>
    <property type="match status" value="1"/>
</dbReference>
<evidence type="ECO:0000313" key="6">
    <source>
        <dbReference type="Proteomes" id="UP001410394"/>
    </source>
</evidence>
<sequence length="191" mass="21507">MQTSYPDRKALREALIRAREALPPAEHAAREANLLARLQALLETRSERTLGFCWPHRREADVRSAVLHWLAGASERQAALPVVVARQQPLQFRAWSADAEMVQGDYDIPIPASGPWLQPQILLIPLNGFDARGYRLGYGGGYFDRTLAELQPAPVTIGYGFELGRLTRIDENEFDQPLDWIVTEQACMRIA</sequence>
<dbReference type="Pfam" id="PF01812">
    <property type="entry name" value="5-FTHF_cyc-lig"/>
    <property type="match status" value="1"/>
</dbReference>
<keyword evidence="3 4" id="KW-0067">ATP-binding</keyword>
<comment type="cofactor">
    <cofactor evidence="4">
        <name>Mg(2+)</name>
        <dbReference type="ChEBI" id="CHEBI:18420"/>
    </cofactor>
</comment>
<keyword evidence="2 4" id="KW-0547">Nucleotide-binding</keyword>
<dbReference type="NCBIfam" id="TIGR02727">
    <property type="entry name" value="MTHFS_bact"/>
    <property type="match status" value="1"/>
</dbReference>
<dbReference type="GO" id="GO:0030272">
    <property type="term" value="F:5-formyltetrahydrofolate cyclo-ligase activity"/>
    <property type="evidence" value="ECO:0007669"/>
    <property type="project" value="UniProtKB-EC"/>
</dbReference>
<protein>
    <recommendedName>
        <fullName evidence="4">5-formyltetrahydrofolate cyclo-ligase</fullName>
        <ecNumber evidence="4">6.3.3.2</ecNumber>
    </recommendedName>
</protein>
<evidence type="ECO:0000256" key="4">
    <source>
        <dbReference type="RuleBase" id="RU361279"/>
    </source>
</evidence>
<dbReference type="SUPFAM" id="SSF100950">
    <property type="entry name" value="NagB/RpiA/CoA transferase-like"/>
    <property type="match status" value="1"/>
</dbReference>
<dbReference type="InterPro" id="IPR024185">
    <property type="entry name" value="FTHF_cligase-like_sf"/>
</dbReference>
<dbReference type="Gene3D" id="3.40.50.10420">
    <property type="entry name" value="NagB/RpiA/CoA transferase-like"/>
    <property type="match status" value="1"/>
</dbReference>
<organism evidence="5 6">
    <name type="scientific">Uliginosibacterium sediminicola</name>
    <dbReference type="NCBI Taxonomy" id="2024550"/>
    <lineage>
        <taxon>Bacteria</taxon>
        <taxon>Pseudomonadati</taxon>
        <taxon>Pseudomonadota</taxon>
        <taxon>Betaproteobacteria</taxon>
        <taxon>Rhodocyclales</taxon>
        <taxon>Zoogloeaceae</taxon>
        <taxon>Uliginosibacterium</taxon>
    </lineage>
</organism>
<gene>
    <name evidence="5" type="ORF">ABDB84_01940</name>
</gene>
<reference evidence="5 6" key="1">
    <citation type="journal article" date="2018" name="Int. J. Syst. Evol. Microbiol.">
        <title>Uliginosibacterium sediminicola sp. nov., isolated from freshwater sediment.</title>
        <authorList>
            <person name="Hwang W.M."/>
            <person name="Kim S.M."/>
            <person name="Kang K."/>
            <person name="Ahn T.Y."/>
        </authorList>
    </citation>
    <scope>NUCLEOTIDE SEQUENCE [LARGE SCALE GENOMIC DNA]</scope>
    <source>
        <strain evidence="5 6">M1-21</strain>
    </source>
</reference>